<feature type="transmembrane region" description="Helical" evidence="1">
    <location>
        <begin position="21"/>
        <end position="39"/>
    </location>
</feature>
<reference evidence="2 3" key="1">
    <citation type="submission" date="2021-06" db="EMBL/GenBank/DDBJ databases">
        <title>Description of novel taxa of the family Lachnospiraceae.</title>
        <authorList>
            <person name="Chaplin A.V."/>
            <person name="Sokolova S.R."/>
            <person name="Pikina A.P."/>
            <person name="Korzhanova M."/>
            <person name="Belova V."/>
            <person name="Korostin D."/>
            <person name="Efimov B.A."/>
        </authorList>
    </citation>
    <scope>NUCLEOTIDE SEQUENCE [LARGE SCALE GENOMIC DNA]</scope>
    <source>
        <strain evidence="2 3">ASD4241</strain>
    </source>
</reference>
<keyword evidence="1" id="KW-0812">Transmembrane</keyword>
<name>A0ABS6K195_9FIRM</name>
<keyword evidence="3" id="KW-1185">Reference proteome</keyword>
<dbReference type="RefSeq" id="WP_158351682.1">
    <property type="nucleotide sequence ID" value="NZ_JAHQCX010000001.1"/>
</dbReference>
<organism evidence="2 3">
    <name type="scientific">Diplocloster modestus</name>
    <dbReference type="NCBI Taxonomy" id="2850322"/>
    <lineage>
        <taxon>Bacteria</taxon>
        <taxon>Bacillati</taxon>
        <taxon>Bacillota</taxon>
        <taxon>Clostridia</taxon>
        <taxon>Lachnospirales</taxon>
        <taxon>Lachnospiraceae</taxon>
        <taxon>Diplocloster</taxon>
    </lineage>
</organism>
<feature type="transmembrane region" description="Helical" evidence="1">
    <location>
        <begin position="83"/>
        <end position="102"/>
    </location>
</feature>
<feature type="transmembrane region" description="Helical" evidence="1">
    <location>
        <begin position="111"/>
        <end position="130"/>
    </location>
</feature>
<evidence type="ECO:0000256" key="1">
    <source>
        <dbReference type="SAM" id="Phobius"/>
    </source>
</evidence>
<dbReference type="Proteomes" id="UP001314681">
    <property type="component" value="Unassembled WGS sequence"/>
</dbReference>
<keyword evidence="1" id="KW-0472">Membrane</keyword>
<protein>
    <submittedName>
        <fullName evidence="2">Uncharacterized protein</fullName>
    </submittedName>
</protein>
<proteinExistence type="predicted"/>
<accession>A0ABS6K195</accession>
<evidence type="ECO:0000313" key="3">
    <source>
        <dbReference type="Proteomes" id="UP001314681"/>
    </source>
</evidence>
<dbReference type="EMBL" id="JAHQCX010000001">
    <property type="protein sequence ID" value="MBU9724616.1"/>
    <property type="molecule type" value="Genomic_DNA"/>
</dbReference>
<sequence>MNSYYISDYGISFFAKVFCDYWPGFVFPLLILLSEIYILKTKDQFWKKIMVYPIIITLLTVLNPIIMYWIVLKMSWSDRYYRFYWLIPVAFILACCITDILSKLKYGWEKLACSVLVVFILFVLGVRFPVDSKADNIYKISNEAIEISEMIHADSPENQMPLVLYDLSLVPVIRQYDASIRSAMDRGECRGLRYFDVNDKVYLDAAEADQSYLIIGNINYEYNIDKIRHDMQKRGIEYFIRNKWWFSNSYVEKLGYQWIGETENYEVYKCLYETGL</sequence>
<keyword evidence="1" id="KW-1133">Transmembrane helix</keyword>
<comment type="caution">
    <text evidence="2">The sequence shown here is derived from an EMBL/GenBank/DDBJ whole genome shotgun (WGS) entry which is preliminary data.</text>
</comment>
<feature type="transmembrane region" description="Helical" evidence="1">
    <location>
        <begin position="51"/>
        <end position="71"/>
    </location>
</feature>
<evidence type="ECO:0000313" key="2">
    <source>
        <dbReference type="EMBL" id="MBU9724616.1"/>
    </source>
</evidence>
<gene>
    <name evidence="2" type="ORF">KTH90_01170</name>
</gene>